<accession>A0A068V2F2</accession>
<dbReference type="GO" id="GO:0016138">
    <property type="term" value="P:glycoside biosynthetic process"/>
    <property type="evidence" value="ECO:0007669"/>
    <property type="project" value="UniProtKB-ARBA"/>
</dbReference>
<dbReference type="InterPro" id="IPR002213">
    <property type="entry name" value="UDP_glucos_trans"/>
</dbReference>
<dbReference type="SUPFAM" id="SSF53756">
    <property type="entry name" value="UDP-Glycosyltransferase/glycogen phosphorylase"/>
    <property type="match status" value="1"/>
</dbReference>
<dbReference type="PANTHER" id="PTHR48044:SF29">
    <property type="entry name" value="GLYCOSYLTRANSFERASE"/>
    <property type="match status" value="1"/>
</dbReference>
<protein>
    <submittedName>
        <fullName evidence="5">Uncharacterized protein</fullName>
    </submittedName>
</protein>
<evidence type="ECO:0000256" key="2">
    <source>
        <dbReference type="ARBA" id="ARBA00022676"/>
    </source>
</evidence>
<dbReference type="EMBL" id="HG739177">
    <property type="protein sequence ID" value="CDP14985.1"/>
    <property type="molecule type" value="Genomic_DNA"/>
</dbReference>
<proteinExistence type="inferred from homology"/>
<keyword evidence="2 4" id="KW-0328">Glycosyltransferase</keyword>
<keyword evidence="6" id="KW-1185">Reference proteome</keyword>
<dbReference type="CDD" id="cd03784">
    <property type="entry name" value="GT1_Gtf-like"/>
    <property type="match status" value="1"/>
</dbReference>
<dbReference type="Pfam" id="PF00201">
    <property type="entry name" value="UDPGT"/>
    <property type="match status" value="1"/>
</dbReference>
<dbReference type="PROSITE" id="PS00375">
    <property type="entry name" value="UDPGT"/>
    <property type="match status" value="1"/>
</dbReference>
<evidence type="ECO:0000313" key="5">
    <source>
        <dbReference type="EMBL" id="CDP14985.1"/>
    </source>
</evidence>
<dbReference type="Gene3D" id="3.40.50.2000">
    <property type="entry name" value="Glycogen Phosphorylase B"/>
    <property type="match status" value="2"/>
</dbReference>
<dbReference type="Proteomes" id="UP000295252">
    <property type="component" value="Chromosome X"/>
</dbReference>
<name>A0A068V2F2_COFCA</name>
<keyword evidence="3 4" id="KW-0808">Transferase</keyword>
<organism evidence="5 6">
    <name type="scientific">Coffea canephora</name>
    <name type="common">Robusta coffee</name>
    <dbReference type="NCBI Taxonomy" id="49390"/>
    <lineage>
        <taxon>Eukaryota</taxon>
        <taxon>Viridiplantae</taxon>
        <taxon>Streptophyta</taxon>
        <taxon>Embryophyta</taxon>
        <taxon>Tracheophyta</taxon>
        <taxon>Spermatophyta</taxon>
        <taxon>Magnoliopsida</taxon>
        <taxon>eudicotyledons</taxon>
        <taxon>Gunneridae</taxon>
        <taxon>Pentapetalae</taxon>
        <taxon>asterids</taxon>
        <taxon>lamiids</taxon>
        <taxon>Gentianales</taxon>
        <taxon>Rubiaceae</taxon>
        <taxon>Ixoroideae</taxon>
        <taxon>Gardenieae complex</taxon>
        <taxon>Bertiereae - Coffeeae clade</taxon>
        <taxon>Coffeeae</taxon>
        <taxon>Coffea</taxon>
    </lineage>
</organism>
<gene>
    <name evidence="5" type="ORF">GSCOC_T00042506001</name>
</gene>
<evidence type="ECO:0000256" key="3">
    <source>
        <dbReference type="ARBA" id="ARBA00022679"/>
    </source>
</evidence>
<evidence type="ECO:0000256" key="4">
    <source>
        <dbReference type="RuleBase" id="RU003718"/>
    </source>
</evidence>
<dbReference type="PhylomeDB" id="A0A068V2F2"/>
<dbReference type="FunFam" id="3.40.50.2000:FF:000060">
    <property type="entry name" value="Glycosyltransferase"/>
    <property type="match status" value="1"/>
</dbReference>
<dbReference type="InterPro" id="IPR035595">
    <property type="entry name" value="UDP_glycos_trans_CS"/>
</dbReference>
<dbReference type="Gramene" id="CDP14985">
    <property type="protein sequence ID" value="CDP14985"/>
    <property type="gene ID" value="GSCOC_T00042506001"/>
</dbReference>
<dbReference type="InParanoid" id="A0A068V2F2"/>
<sequence>MFPWLAYGCISLNLELAKKLTGRGFSVYICSTPINLGFIQKKITPNYSASIQLVELHRPDTPELPSYYHTTSGLPPHLLSTLQRALNKIDGKYMDYLSDIMKLKIMPVGTLFPEPVDDDQQDKNTKLIQWLSTKTKHSTVFIAFGSEYFWTKEELEEMAFALELSSVNFIWDVRFPLGQRIRPEEGLPQGFLERTRDGGRIVEEWAPQAKILGHPSIGGFITHSGWNSILESIELGVPIINMPMHFDQPFDARSMVDIGAGVEAVRNDNGKFDRKVTAEVIKNVVVEKMGENLRGKMKEVSEKIKLKENQVFDELVDLLTQLVKENSHPSN</sequence>
<dbReference type="GO" id="GO:0008194">
    <property type="term" value="F:UDP-glycosyltransferase activity"/>
    <property type="evidence" value="ECO:0007669"/>
    <property type="project" value="InterPro"/>
</dbReference>
<dbReference type="OrthoDB" id="5835829at2759"/>
<dbReference type="AlphaFoldDB" id="A0A068V2F2"/>
<reference evidence="6" key="1">
    <citation type="journal article" date="2014" name="Science">
        <title>The coffee genome provides insight into the convergent evolution of caffeine biosynthesis.</title>
        <authorList>
            <person name="Denoeud F."/>
            <person name="Carretero-Paulet L."/>
            <person name="Dereeper A."/>
            <person name="Droc G."/>
            <person name="Guyot R."/>
            <person name="Pietrella M."/>
            <person name="Zheng C."/>
            <person name="Alberti A."/>
            <person name="Anthony F."/>
            <person name="Aprea G."/>
            <person name="Aury J.M."/>
            <person name="Bento P."/>
            <person name="Bernard M."/>
            <person name="Bocs S."/>
            <person name="Campa C."/>
            <person name="Cenci A."/>
            <person name="Combes M.C."/>
            <person name="Crouzillat D."/>
            <person name="Da Silva C."/>
            <person name="Daddiego L."/>
            <person name="De Bellis F."/>
            <person name="Dussert S."/>
            <person name="Garsmeur O."/>
            <person name="Gayraud T."/>
            <person name="Guignon V."/>
            <person name="Jahn K."/>
            <person name="Jamilloux V."/>
            <person name="Joet T."/>
            <person name="Labadie K."/>
            <person name="Lan T."/>
            <person name="Leclercq J."/>
            <person name="Lepelley M."/>
            <person name="Leroy T."/>
            <person name="Li L.T."/>
            <person name="Librado P."/>
            <person name="Lopez L."/>
            <person name="Munoz A."/>
            <person name="Noel B."/>
            <person name="Pallavicini A."/>
            <person name="Perrotta G."/>
            <person name="Poncet V."/>
            <person name="Pot D."/>
            <person name="Priyono X."/>
            <person name="Rigoreau M."/>
            <person name="Rouard M."/>
            <person name="Rozas J."/>
            <person name="Tranchant-Dubreuil C."/>
            <person name="VanBuren R."/>
            <person name="Zhang Q."/>
            <person name="Andrade A.C."/>
            <person name="Argout X."/>
            <person name="Bertrand B."/>
            <person name="de Kochko A."/>
            <person name="Graziosi G."/>
            <person name="Henry R.J."/>
            <person name="Jayarama X."/>
            <person name="Ming R."/>
            <person name="Nagai C."/>
            <person name="Rounsley S."/>
            <person name="Sankoff D."/>
            <person name="Giuliano G."/>
            <person name="Albert V.A."/>
            <person name="Wincker P."/>
            <person name="Lashermes P."/>
        </authorList>
    </citation>
    <scope>NUCLEOTIDE SEQUENCE [LARGE SCALE GENOMIC DNA]</scope>
    <source>
        <strain evidence="6">cv. DH200-94</strain>
    </source>
</reference>
<evidence type="ECO:0000313" key="6">
    <source>
        <dbReference type="Proteomes" id="UP000295252"/>
    </source>
</evidence>
<evidence type="ECO:0000256" key="1">
    <source>
        <dbReference type="ARBA" id="ARBA00009995"/>
    </source>
</evidence>
<dbReference type="OMA" id="MCTKSTK"/>
<dbReference type="PANTHER" id="PTHR48044">
    <property type="entry name" value="GLYCOSYLTRANSFERASE"/>
    <property type="match status" value="1"/>
</dbReference>
<comment type="similarity">
    <text evidence="1 4">Belongs to the UDP-glycosyltransferase family.</text>
</comment>